<dbReference type="Gene3D" id="1.10.1600.10">
    <property type="match status" value="1"/>
</dbReference>
<dbReference type="EMBL" id="CM000843">
    <property type="protein sequence ID" value="KRH36355.1"/>
    <property type="molecule type" value="Genomic_DNA"/>
</dbReference>
<dbReference type="Proteomes" id="UP000008827">
    <property type="component" value="Chromosome 10"/>
</dbReference>
<dbReference type="FunFam" id="1.10.1600.10:FF:000003">
    <property type="entry name" value="ATP-dependent DNA helicase 2 subunit KU70"/>
    <property type="match status" value="1"/>
</dbReference>
<evidence type="ECO:0000313" key="5">
    <source>
        <dbReference type="Proteomes" id="UP000008827"/>
    </source>
</evidence>
<dbReference type="InterPro" id="IPR005160">
    <property type="entry name" value="Ku_C"/>
</dbReference>
<dbReference type="PaxDb" id="3847-GLYMA10G44521.1"/>
<gene>
    <name evidence="3" type="ORF">GLYMA_10G297800</name>
</gene>
<dbReference type="InParanoid" id="A0A0R0I7S2"/>
<dbReference type="Pfam" id="PF03730">
    <property type="entry name" value="Ku_C"/>
    <property type="match status" value="1"/>
</dbReference>
<dbReference type="AlphaFoldDB" id="A0A0R0I7S2"/>
<evidence type="ECO:0000313" key="4">
    <source>
        <dbReference type="EnsemblPlants" id="KRH36355"/>
    </source>
</evidence>
<evidence type="ECO:0000313" key="3">
    <source>
        <dbReference type="EMBL" id="KRH36355.1"/>
    </source>
</evidence>
<dbReference type="SMR" id="A0A0R0I7S2"/>
<feature type="domain" description="Ku70/Ku80 C-terminal arm" evidence="2">
    <location>
        <begin position="85"/>
        <end position="166"/>
    </location>
</feature>
<name>A0A0R0I7S2_SOYBN</name>
<dbReference type="InterPro" id="IPR016194">
    <property type="entry name" value="SPOC-like_C_dom_sf"/>
</dbReference>
<reference evidence="3" key="3">
    <citation type="submission" date="2018-07" db="EMBL/GenBank/DDBJ databases">
        <title>WGS assembly of Glycine max.</title>
        <authorList>
            <person name="Schmutz J."/>
            <person name="Cannon S."/>
            <person name="Schlueter J."/>
            <person name="Ma J."/>
            <person name="Mitros T."/>
            <person name="Nelson W."/>
            <person name="Hyten D."/>
            <person name="Song Q."/>
            <person name="Thelen J."/>
            <person name="Cheng J."/>
            <person name="Xu D."/>
            <person name="Hellsten U."/>
            <person name="May G."/>
            <person name="Yu Y."/>
            <person name="Sakurai T."/>
            <person name="Umezawa T."/>
            <person name="Bhattacharyya M."/>
            <person name="Sandhu D."/>
            <person name="Valliyodan B."/>
            <person name="Lindquist E."/>
            <person name="Peto M."/>
            <person name="Grant D."/>
            <person name="Shu S."/>
            <person name="Goodstein D."/>
            <person name="Barry K."/>
            <person name="Futrell-Griggs M."/>
            <person name="Abernathy B."/>
            <person name="Du J."/>
            <person name="Tian Z."/>
            <person name="Zhu L."/>
            <person name="Gill N."/>
            <person name="Joshi T."/>
            <person name="Libault M."/>
            <person name="Sethuraman A."/>
            <person name="Zhang X."/>
            <person name="Shinozaki K."/>
            <person name="Nguyen H."/>
            <person name="Wing R."/>
            <person name="Cregan P."/>
            <person name="Specht J."/>
            <person name="Grimwood J."/>
            <person name="Rokhsar D."/>
            <person name="Stacey G."/>
            <person name="Shoemaker R."/>
            <person name="Jackson S."/>
        </authorList>
    </citation>
    <scope>NUCLEOTIDE SEQUENCE</scope>
    <source>
        <tissue evidence="3">Callus</tissue>
    </source>
</reference>
<organism evidence="3">
    <name type="scientific">Glycine max</name>
    <name type="common">Soybean</name>
    <name type="synonym">Glycine hispida</name>
    <dbReference type="NCBI Taxonomy" id="3847"/>
    <lineage>
        <taxon>Eukaryota</taxon>
        <taxon>Viridiplantae</taxon>
        <taxon>Streptophyta</taxon>
        <taxon>Embryophyta</taxon>
        <taxon>Tracheophyta</taxon>
        <taxon>Spermatophyta</taxon>
        <taxon>Magnoliopsida</taxon>
        <taxon>eudicotyledons</taxon>
        <taxon>Gunneridae</taxon>
        <taxon>Pentapetalae</taxon>
        <taxon>rosids</taxon>
        <taxon>fabids</taxon>
        <taxon>Fabales</taxon>
        <taxon>Fabaceae</taxon>
        <taxon>Papilionoideae</taxon>
        <taxon>50 kb inversion clade</taxon>
        <taxon>NPAAA clade</taxon>
        <taxon>indigoferoid/millettioid clade</taxon>
        <taxon>Phaseoleae</taxon>
        <taxon>Glycine</taxon>
        <taxon>Glycine subgen. Soja</taxon>
    </lineage>
</organism>
<dbReference type="Gramene" id="KRH36355">
    <property type="protein sequence ID" value="KRH36355"/>
    <property type="gene ID" value="GLYMA_10G297800"/>
</dbReference>
<dbReference type="SUPFAM" id="SSF100939">
    <property type="entry name" value="SPOC domain-like"/>
    <property type="match status" value="1"/>
</dbReference>
<proteinExistence type="predicted"/>
<feature type="region of interest" description="Disordered" evidence="1">
    <location>
        <begin position="145"/>
        <end position="167"/>
    </location>
</feature>
<dbReference type="PANTHER" id="PTHR12604:SF2">
    <property type="entry name" value="X-RAY REPAIR CROSS-COMPLEMENTING PROTEIN 6"/>
    <property type="match status" value="1"/>
</dbReference>
<sequence>MQKKQRECKHSFILVRQISCLRPEEVIQSGGQIEPPGMHIIYLPYSDDIRLVEEHYSDTSGMVNIASDDQIKKAADLIKLIDLKDFSVCQFTNPALQRHYAVLQALALEEDDIPEMKDETLPDEEGLARPAVVRALEEFKTSVYGDNYEEENKPGTGKPTEASKKQKAIAEFATKECENYD</sequence>
<keyword evidence="5" id="KW-1185">Reference proteome</keyword>
<evidence type="ECO:0000259" key="2">
    <source>
        <dbReference type="Pfam" id="PF03730"/>
    </source>
</evidence>
<dbReference type="GO" id="GO:0003678">
    <property type="term" value="F:DNA helicase activity"/>
    <property type="evidence" value="ECO:0007669"/>
    <property type="project" value="InterPro"/>
</dbReference>
<dbReference type="GO" id="GO:0006303">
    <property type="term" value="P:double-strand break repair via nonhomologous end joining"/>
    <property type="evidence" value="ECO:0007669"/>
    <property type="project" value="InterPro"/>
</dbReference>
<evidence type="ECO:0000256" key="1">
    <source>
        <dbReference type="SAM" id="MobiDB-lite"/>
    </source>
</evidence>
<protein>
    <recommendedName>
        <fullName evidence="2">Ku70/Ku80 C-terminal arm domain-containing protein</fullName>
    </recommendedName>
</protein>
<accession>A0A0R0I7S2</accession>
<reference evidence="4" key="2">
    <citation type="submission" date="2018-02" db="UniProtKB">
        <authorList>
            <consortium name="EnsemblPlants"/>
        </authorList>
    </citation>
    <scope>IDENTIFICATION</scope>
    <source>
        <strain evidence="4">Williams 82</strain>
    </source>
</reference>
<dbReference type="PANTHER" id="PTHR12604">
    <property type="entry name" value="KU AUTOANTIGEN DNA HELICASE"/>
    <property type="match status" value="1"/>
</dbReference>
<reference evidence="3 4" key="1">
    <citation type="journal article" date="2010" name="Nature">
        <title>Genome sequence of the palaeopolyploid soybean.</title>
        <authorList>
            <person name="Schmutz J."/>
            <person name="Cannon S.B."/>
            <person name="Schlueter J."/>
            <person name="Ma J."/>
            <person name="Mitros T."/>
            <person name="Nelson W."/>
            <person name="Hyten D.L."/>
            <person name="Song Q."/>
            <person name="Thelen J.J."/>
            <person name="Cheng J."/>
            <person name="Xu D."/>
            <person name="Hellsten U."/>
            <person name="May G.D."/>
            <person name="Yu Y."/>
            <person name="Sakurai T."/>
            <person name="Umezawa T."/>
            <person name="Bhattacharyya M.K."/>
            <person name="Sandhu D."/>
            <person name="Valliyodan B."/>
            <person name="Lindquist E."/>
            <person name="Peto M."/>
            <person name="Grant D."/>
            <person name="Shu S."/>
            <person name="Goodstein D."/>
            <person name="Barry K."/>
            <person name="Futrell-Griggs M."/>
            <person name="Abernathy B."/>
            <person name="Du J."/>
            <person name="Tian Z."/>
            <person name="Zhu L."/>
            <person name="Gill N."/>
            <person name="Joshi T."/>
            <person name="Libault M."/>
            <person name="Sethuraman A."/>
            <person name="Zhang X.-C."/>
            <person name="Shinozaki K."/>
            <person name="Nguyen H.T."/>
            <person name="Wing R.A."/>
            <person name="Cregan P."/>
            <person name="Specht J."/>
            <person name="Grimwood J."/>
            <person name="Rokhsar D."/>
            <person name="Stacey G."/>
            <person name="Shoemaker R.C."/>
            <person name="Jackson S.A."/>
        </authorList>
    </citation>
    <scope>NUCLEOTIDE SEQUENCE</scope>
    <source>
        <strain evidence="4">cv. Williams 82</strain>
        <tissue evidence="3">Callus</tissue>
    </source>
</reference>
<dbReference type="GO" id="GO:0003677">
    <property type="term" value="F:DNA binding"/>
    <property type="evidence" value="ECO:0007669"/>
    <property type="project" value="InterPro"/>
</dbReference>
<dbReference type="STRING" id="3847.A0A0R0I7S2"/>
<dbReference type="EnsemblPlants" id="KRH36355">
    <property type="protein sequence ID" value="KRH36355"/>
    <property type="gene ID" value="GLYMA_10G297800"/>
</dbReference>